<gene>
    <name evidence="1" type="ORF">GLOIN_2v1669850</name>
</gene>
<keyword evidence="2" id="KW-1185">Reference proteome</keyword>
<comment type="caution">
    <text evidence="1">The sequence shown here is derived from an EMBL/GenBank/DDBJ whole genome shotgun (WGS) entry which is preliminary data.</text>
</comment>
<evidence type="ECO:0008006" key="3">
    <source>
        <dbReference type="Google" id="ProtNLM"/>
    </source>
</evidence>
<dbReference type="Proteomes" id="UP000018888">
    <property type="component" value="Unassembled WGS sequence"/>
</dbReference>
<dbReference type="AlphaFoldDB" id="A0A2P4PI31"/>
<dbReference type="InterPro" id="IPR036047">
    <property type="entry name" value="F-box-like_dom_sf"/>
</dbReference>
<protein>
    <recommendedName>
        <fullName evidence="3">F-box domain-containing protein</fullName>
    </recommendedName>
</protein>
<sequence>MAFILQVDCLCEVFEYLEDDRPTLYSCLLVNRLWCKISVRILWRNIWNFDIYQKDSLRVATSILSTLIACLPNESKELLHENNIFISTPTFNPPLFNYARFCKVLSIDVVDDII</sequence>
<reference evidence="1 2" key="1">
    <citation type="journal article" date="2013" name="Proc. Natl. Acad. Sci. U.S.A.">
        <title>Genome of an arbuscular mycorrhizal fungus provides insight into the oldest plant symbiosis.</title>
        <authorList>
            <person name="Tisserant E."/>
            <person name="Malbreil M."/>
            <person name="Kuo A."/>
            <person name="Kohler A."/>
            <person name="Symeonidi A."/>
            <person name="Balestrini R."/>
            <person name="Charron P."/>
            <person name="Duensing N."/>
            <person name="Frei Dit Frey N."/>
            <person name="Gianinazzi-Pearson V."/>
            <person name="Gilbert L.B."/>
            <person name="Handa Y."/>
            <person name="Herr J.R."/>
            <person name="Hijri M."/>
            <person name="Koul R."/>
            <person name="Kawaguchi M."/>
            <person name="Krajinski F."/>
            <person name="Lammers P.J."/>
            <person name="Masclaux F.G."/>
            <person name="Murat C."/>
            <person name="Morin E."/>
            <person name="Ndikumana S."/>
            <person name="Pagni M."/>
            <person name="Petitpierre D."/>
            <person name="Requena N."/>
            <person name="Rosikiewicz P."/>
            <person name="Riley R."/>
            <person name="Saito K."/>
            <person name="San Clemente H."/>
            <person name="Shapiro H."/>
            <person name="van Tuinen D."/>
            <person name="Becard G."/>
            <person name="Bonfante P."/>
            <person name="Paszkowski U."/>
            <person name="Shachar-Hill Y.Y."/>
            <person name="Tuskan G.A."/>
            <person name="Young P.W."/>
            <person name="Sanders I.R."/>
            <person name="Henrissat B."/>
            <person name="Rensing S.A."/>
            <person name="Grigoriev I.V."/>
            <person name="Corradi N."/>
            <person name="Roux C."/>
            <person name="Martin F."/>
        </authorList>
    </citation>
    <scope>NUCLEOTIDE SEQUENCE [LARGE SCALE GENOMIC DNA]</scope>
    <source>
        <strain evidence="1 2">DAOM 197198</strain>
    </source>
</reference>
<evidence type="ECO:0000313" key="2">
    <source>
        <dbReference type="Proteomes" id="UP000018888"/>
    </source>
</evidence>
<accession>A0A2P4PI31</accession>
<dbReference type="EMBL" id="AUPC02000224">
    <property type="protein sequence ID" value="POG65049.1"/>
    <property type="molecule type" value="Genomic_DNA"/>
</dbReference>
<evidence type="ECO:0000313" key="1">
    <source>
        <dbReference type="EMBL" id="POG65049.1"/>
    </source>
</evidence>
<feature type="non-terminal residue" evidence="1">
    <location>
        <position position="114"/>
    </location>
</feature>
<organism evidence="1 2">
    <name type="scientific">Rhizophagus irregularis (strain DAOM 181602 / DAOM 197198 / MUCL 43194)</name>
    <name type="common">Arbuscular mycorrhizal fungus</name>
    <name type="synonym">Glomus intraradices</name>
    <dbReference type="NCBI Taxonomy" id="747089"/>
    <lineage>
        <taxon>Eukaryota</taxon>
        <taxon>Fungi</taxon>
        <taxon>Fungi incertae sedis</taxon>
        <taxon>Mucoromycota</taxon>
        <taxon>Glomeromycotina</taxon>
        <taxon>Glomeromycetes</taxon>
        <taxon>Glomerales</taxon>
        <taxon>Glomeraceae</taxon>
        <taxon>Rhizophagus</taxon>
    </lineage>
</organism>
<dbReference type="SUPFAM" id="SSF81383">
    <property type="entry name" value="F-box domain"/>
    <property type="match status" value="1"/>
</dbReference>
<proteinExistence type="predicted"/>
<name>A0A2P4PI31_RHIID</name>
<reference evidence="1 2" key="2">
    <citation type="journal article" date="2018" name="New Phytol.">
        <title>High intraspecific genome diversity in the model arbuscular mycorrhizal symbiont Rhizophagus irregularis.</title>
        <authorList>
            <person name="Chen E.C.H."/>
            <person name="Morin E."/>
            <person name="Beaudet D."/>
            <person name="Noel J."/>
            <person name="Yildirir G."/>
            <person name="Ndikumana S."/>
            <person name="Charron P."/>
            <person name="St-Onge C."/>
            <person name="Giorgi J."/>
            <person name="Kruger M."/>
            <person name="Marton T."/>
            <person name="Ropars J."/>
            <person name="Grigoriev I.V."/>
            <person name="Hainaut M."/>
            <person name="Henrissat B."/>
            <person name="Roux C."/>
            <person name="Martin F."/>
            <person name="Corradi N."/>
        </authorList>
    </citation>
    <scope>NUCLEOTIDE SEQUENCE [LARGE SCALE GENOMIC DNA]</scope>
    <source>
        <strain evidence="1 2">DAOM 197198</strain>
    </source>
</reference>